<evidence type="ECO:0000256" key="1">
    <source>
        <dbReference type="SAM" id="Coils"/>
    </source>
</evidence>
<name>A0A6J5NIN3_9CAUD</name>
<organism evidence="3">
    <name type="scientific">uncultured Caudovirales phage</name>
    <dbReference type="NCBI Taxonomy" id="2100421"/>
    <lineage>
        <taxon>Viruses</taxon>
        <taxon>Duplodnaviria</taxon>
        <taxon>Heunggongvirae</taxon>
        <taxon>Uroviricota</taxon>
        <taxon>Caudoviricetes</taxon>
        <taxon>Peduoviridae</taxon>
        <taxon>Maltschvirus</taxon>
        <taxon>Maltschvirus maltsch</taxon>
    </lineage>
</organism>
<dbReference type="EMBL" id="LR796649">
    <property type="protein sequence ID" value="CAB4157075.1"/>
    <property type="molecule type" value="Genomic_DNA"/>
</dbReference>
<evidence type="ECO:0000256" key="2">
    <source>
        <dbReference type="SAM" id="MobiDB-lite"/>
    </source>
</evidence>
<proteinExistence type="predicted"/>
<dbReference type="EMBL" id="LR798347">
    <property type="protein sequence ID" value="CAB5225620.1"/>
    <property type="molecule type" value="Genomic_DNA"/>
</dbReference>
<keyword evidence="1" id="KW-0175">Coiled coil</keyword>
<feature type="coiled-coil region" evidence="1">
    <location>
        <begin position="328"/>
        <end position="388"/>
    </location>
</feature>
<reference evidence="3" key="1">
    <citation type="submission" date="2020-04" db="EMBL/GenBank/DDBJ databases">
        <authorList>
            <person name="Chiriac C."/>
            <person name="Salcher M."/>
            <person name="Ghai R."/>
            <person name="Kavagutti S V."/>
        </authorList>
    </citation>
    <scope>NUCLEOTIDE SEQUENCE</scope>
</reference>
<gene>
    <name evidence="3" type="ORF">UFOVP680_34</name>
    <name evidence="4" type="ORF">UFOVP748_45</name>
</gene>
<evidence type="ECO:0000313" key="4">
    <source>
        <dbReference type="EMBL" id="CAB5225620.1"/>
    </source>
</evidence>
<accession>A0A6J5NIN3</accession>
<evidence type="ECO:0000313" key="3">
    <source>
        <dbReference type="EMBL" id="CAB4157075.1"/>
    </source>
</evidence>
<protein>
    <submittedName>
        <fullName evidence="3">Uncharacterized protein</fullName>
    </submittedName>
</protein>
<sequence>MADQIYKVRDPQGNIREIRGPAGASDEEVIAQAQKLFAAPAAAKPAAAPEEVPFGRRVAQFAVDIPAGLVRGAASVGSTLAEAARTRMPGGLGALQTVMELPGVVAGAAPVFQPRETALPRIKERGAATSAAMKELFGADPESLAFRGAQLGGEIAATMGTPAALAAGAKAAGAAPSVVRALEFGGLAPTGAKTALRGAALRLGGGAAGGAASTALISPEDAGMGAVIGAALPAAVAPVKGAVSGVYRGLIEPYVQPSLVAQRALLGSTDDPQALVNALRATRGMETTPGFTPTMTERLLERGAATPTLAAMEARVAASSPKANRQIYAAAQKRVSALQDQLTRVEQQLQTRVNALRPEAQAELRAVRDQLMQGLAQARNEVQTAQTVLAKSLPDVSQLEIGGKLAGVAEAELAAAKTRVTSAYTQAMQLAGDTPVIPFESVVARAGIIRDQPITQLKGLAPETAKVLELYGAKEAPKEAVGKGLVTGKMKQPAPPELPPVVNLDQASALGKALNIDYAALKGSTDSAANIARSNINKMRGALNESIANSGLSREAKEAYAAAQRAHVTEVADRFYTGTASKLFREGASNVALLGDENIARTILQTETGAKDLLTALGKGPAARQTAQQGIEDLFRREVVDASTKTVKPEAAAAFLQKYGRQIDAVGGGLRQRLTQVQQEATKLGEGFEKLASLSSEFGKKSAREVVDYALQHPSNMNQVQTRIGKDAQSALAREVADRAMAPLKAGDADATMKFLTENAATARQALGRAAYDDLLEQARFGQEVGKQLKNVAEFSNKAKVVERVKIDTQGFTPEQLTDLSLVAKDVQRAQRAAALAQVGKKVAAPDVAELATEAAETQAVSARKFPQLLSRAATVARNTWINLEQRINRRAAAELVTLMHVNPDAAIEALEQAMIRAKVEGVPGRALQTTAQAARVSGAQPSEQPKPANALSPRPMNALAP</sequence>
<feature type="region of interest" description="Disordered" evidence="2">
    <location>
        <begin position="931"/>
        <end position="962"/>
    </location>
</feature>